<dbReference type="GO" id="GO:0006879">
    <property type="term" value="P:intracellular iron ion homeostasis"/>
    <property type="evidence" value="ECO:0007669"/>
    <property type="project" value="TreeGrafter"/>
</dbReference>
<dbReference type="AlphaFoldDB" id="A0A367Y4P6"/>
<feature type="transmembrane region" description="Helical" evidence="16">
    <location>
        <begin position="343"/>
        <end position="366"/>
    </location>
</feature>
<organism evidence="18 19">
    <name type="scientific">Candida viswanathii</name>
    <dbReference type="NCBI Taxonomy" id="5486"/>
    <lineage>
        <taxon>Eukaryota</taxon>
        <taxon>Fungi</taxon>
        <taxon>Dikarya</taxon>
        <taxon>Ascomycota</taxon>
        <taxon>Saccharomycotina</taxon>
        <taxon>Pichiomycetes</taxon>
        <taxon>Debaryomycetaceae</taxon>
        <taxon>Candida/Lodderomyces clade</taxon>
        <taxon>Candida</taxon>
    </lineage>
</organism>
<keyword evidence="14" id="KW-0325">Glycoprotein</keyword>
<keyword evidence="19" id="KW-1185">Reference proteome</keyword>
<dbReference type="Proteomes" id="UP000253472">
    <property type="component" value="Unassembled WGS sequence"/>
</dbReference>
<keyword evidence="12" id="KW-0406">Ion transport</keyword>
<evidence type="ECO:0000256" key="3">
    <source>
        <dbReference type="ARBA" id="ARBA00012668"/>
    </source>
</evidence>
<evidence type="ECO:0000256" key="1">
    <source>
        <dbReference type="ARBA" id="ARBA00004651"/>
    </source>
</evidence>
<dbReference type="GO" id="GO:0015677">
    <property type="term" value="P:copper ion import"/>
    <property type="evidence" value="ECO:0007669"/>
    <property type="project" value="TreeGrafter"/>
</dbReference>
<dbReference type="GO" id="GO:0006826">
    <property type="term" value="P:iron ion transport"/>
    <property type="evidence" value="ECO:0007669"/>
    <property type="project" value="TreeGrafter"/>
</dbReference>
<dbReference type="EMBL" id="QLNQ01000026">
    <property type="protein sequence ID" value="RCK60570.1"/>
    <property type="molecule type" value="Genomic_DNA"/>
</dbReference>
<accession>A0A367Y4P6</accession>
<evidence type="ECO:0000256" key="4">
    <source>
        <dbReference type="ARBA" id="ARBA00022448"/>
    </source>
</evidence>
<feature type="transmembrane region" description="Helical" evidence="16">
    <location>
        <begin position="312"/>
        <end position="331"/>
    </location>
</feature>
<proteinExistence type="inferred from homology"/>
<evidence type="ECO:0000313" key="19">
    <source>
        <dbReference type="Proteomes" id="UP000253472"/>
    </source>
</evidence>
<dbReference type="Pfam" id="PF08030">
    <property type="entry name" value="NAD_binding_6"/>
    <property type="match status" value="1"/>
</dbReference>
<keyword evidence="11" id="KW-0560">Oxidoreductase</keyword>
<keyword evidence="9" id="KW-0249">Electron transport</keyword>
<keyword evidence="4" id="KW-0813">Transport</keyword>
<dbReference type="OrthoDB" id="4494341at2759"/>
<sequence>MKFSSLLFIVGYIFSFSIASQAFTLMGVGLVYWACDYQLDATAVFECGDWEYSECMCKNKNSLASIAGCMAYNNRNTTKVVKAATKICLDYGNVTLPENWFEDAYQYYLDNAVWTSDIPDFNISEPIDVPVKFNGTEIMLYYDAYDHFFGNMGDSFYYGAGALGYWLLVMFIEFVVNWSKFLFPGLIKHLTFAPITWWREYVSMPATFRKRKAQELPLLKIFDCLIPSRYETLVILGFYAYIIAVHCIKLHYVSEVPIYPTAYKFRLRNIGDRTGIVATVMMPLVYLFGGRNNVMQWITGMSYNQFMTYHRHIARIMVALVVIHSVNYTILEGAYYSEEAAEPYFYWGIIGTIAGGLIWLQAMLYFRRRWYEMFLFIHIVMVAIYMVGTWIHVEDFGYAVFCYGSIAPWCFDRLIRIVRMFWFGFPKAQVTLITSDTIKVIIPKPSYWYSIPGGHAYISFFRPSCFWQNHPFTYTDSPDDQNIVLHCKVKGGMTHGLYQYLAKQPSQTASIRVAVEGPYGEPTPARYADTAVFIAGGNGIPGVYSEMMHMARRALAGSKKVMKLIWVIRDYSALAWFEEELETLKSTAIQTTIYVTRAHQLTLSHDDDKKLEGKDATDDDKDSIKSKLSHIEFKEGRPSIEEIVVDEIQESSGSVAFVACGHPAMVDEVRYFAAHNLRNPDHKRVDFYEQLQVWA</sequence>
<evidence type="ECO:0000256" key="8">
    <source>
        <dbReference type="ARBA" id="ARBA00022827"/>
    </source>
</evidence>
<protein>
    <recommendedName>
        <fullName evidence="3">ferric-chelate reductase (NADPH)</fullName>
        <ecNumber evidence="3">1.16.1.9</ecNumber>
    </recommendedName>
</protein>
<dbReference type="InterPro" id="IPR013130">
    <property type="entry name" value="Fe3_Rdtase_TM_dom"/>
</dbReference>
<dbReference type="Pfam" id="PF08022">
    <property type="entry name" value="FAD_binding_8"/>
    <property type="match status" value="1"/>
</dbReference>
<evidence type="ECO:0000256" key="7">
    <source>
        <dbReference type="ARBA" id="ARBA00022692"/>
    </source>
</evidence>
<evidence type="ECO:0000256" key="10">
    <source>
        <dbReference type="ARBA" id="ARBA00022989"/>
    </source>
</evidence>
<keyword evidence="8" id="KW-0274">FAD</keyword>
<feature type="transmembrane region" description="Helical" evidence="16">
    <location>
        <begin position="373"/>
        <end position="391"/>
    </location>
</feature>
<dbReference type="SFLD" id="SFLDS00052">
    <property type="entry name" value="Ferric_Reductase_Domain"/>
    <property type="match status" value="1"/>
</dbReference>
<keyword evidence="13 16" id="KW-0472">Membrane</keyword>
<evidence type="ECO:0000256" key="15">
    <source>
        <dbReference type="ARBA" id="ARBA00048483"/>
    </source>
</evidence>
<dbReference type="InterPro" id="IPR013112">
    <property type="entry name" value="FAD-bd_8"/>
</dbReference>
<comment type="catalytic activity">
    <reaction evidence="15">
        <text>2 a Fe(II)-siderophore + NADP(+) + H(+) = 2 a Fe(III)-siderophore + NADPH</text>
        <dbReference type="Rhea" id="RHEA:28795"/>
        <dbReference type="Rhea" id="RHEA-COMP:11342"/>
        <dbReference type="Rhea" id="RHEA-COMP:11344"/>
        <dbReference type="ChEBI" id="CHEBI:15378"/>
        <dbReference type="ChEBI" id="CHEBI:29033"/>
        <dbReference type="ChEBI" id="CHEBI:29034"/>
        <dbReference type="ChEBI" id="CHEBI:57783"/>
        <dbReference type="ChEBI" id="CHEBI:58349"/>
        <dbReference type="EC" id="1.16.1.9"/>
    </reaction>
</comment>
<dbReference type="GO" id="GO:0005886">
    <property type="term" value="C:plasma membrane"/>
    <property type="evidence" value="ECO:0007669"/>
    <property type="project" value="UniProtKB-SubCell"/>
</dbReference>
<gene>
    <name evidence="18" type="primary">CFL1_27</name>
    <name evidence="18" type="ORF">Cantr_07985</name>
</gene>
<evidence type="ECO:0000256" key="14">
    <source>
        <dbReference type="ARBA" id="ARBA00023180"/>
    </source>
</evidence>
<evidence type="ECO:0000256" key="12">
    <source>
        <dbReference type="ARBA" id="ARBA00023065"/>
    </source>
</evidence>
<feature type="transmembrane region" description="Helical" evidence="16">
    <location>
        <begin position="233"/>
        <end position="253"/>
    </location>
</feature>
<dbReference type="InterPro" id="IPR051410">
    <property type="entry name" value="Ferric/Cupric_Reductase"/>
</dbReference>
<comment type="caution">
    <text evidence="18">The sequence shown here is derived from an EMBL/GenBank/DDBJ whole genome shotgun (WGS) entry which is preliminary data.</text>
</comment>
<dbReference type="PANTHER" id="PTHR32361:SF9">
    <property type="entry name" value="FERRIC REDUCTASE TRANSMEMBRANE COMPONENT 3-RELATED"/>
    <property type="match status" value="1"/>
</dbReference>
<reference evidence="18 19" key="1">
    <citation type="submission" date="2018-06" db="EMBL/GenBank/DDBJ databases">
        <title>Whole genome sequencing of Candida tropicalis (genome annotated by CSBL at Korea University).</title>
        <authorList>
            <person name="Ahn J."/>
        </authorList>
    </citation>
    <scope>NUCLEOTIDE SEQUENCE [LARGE SCALE GENOMIC DNA]</scope>
    <source>
        <strain evidence="18 19">ATCC 20962</strain>
    </source>
</reference>
<feature type="transmembrane region" description="Helical" evidence="16">
    <location>
        <begin position="156"/>
        <end position="176"/>
    </location>
</feature>
<dbReference type="SFLD" id="SFLDG01168">
    <property type="entry name" value="Ferric_reductase_subgroup_(FRE"/>
    <property type="match status" value="1"/>
</dbReference>
<feature type="transmembrane region" description="Helical" evidence="16">
    <location>
        <begin position="273"/>
        <end position="291"/>
    </location>
</feature>
<evidence type="ECO:0000256" key="16">
    <source>
        <dbReference type="SAM" id="Phobius"/>
    </source>
</evidence>
<evidence type="ECO:0000256" key="6">
    <source>
        <dbReference type="ARBA" id="ARBA00022630"/>
    </source>
</evidence>
<evidence type="ECO:0000256" key="5">
    <source>
        <dbReference type="ARBA" id="ARBA00022475"/>
    </source>
</evidence>
<dbReference type="SUPFAM" id="SSF52343">
    <property type="entry name" value="Ferredoxin reductase-like, C-terminal NADP-linked domain"/>
    <property type="match status" value="1"/>
</dbReference>
<dbReference type="InterPro" id="IPR017938">
    <property type="entry name" value="Riboflavin_synthase-like_b-brl"/>
</dbReference>
<evidence type="ECO:0000256" key="9">
    <source>
        <dbReference type="ARBA" id="ARBA00022982"/>
    </source>
</evidence>
<dbReference type="SUPFAM" id="SSF63380">
    <property type="entry name" value="Riboflavin synthase domain-like"/>
    <property type="match status" value="1"/>
</dbReference>
<dbReference type="STRING" id="5486.A0A367Y4P6"/>
<evidence type="ECO:0000256" key="2">
    <source>
        <dbReference type="ARBA" id="ARBA00006278"/>
    </source>
</evidence>
<dbReference type="Gene3D" id="3.40.50.80">
    <property type="entry name" value="Nucleotide-binding domain of ferredoxin-NADP reductase (FNR) module"/>
    <property type="match status" value="1"/>
</dbReference>
<dbReference type="InterPro" id="IPR039261">
    <property type="entry name" value="FNR_nucleotide-bd"/>
</dbReference>
<dbReference type="GO" id="GO:0052851">
    <property type="term" value="F:ferric-chelate reductase (NADPH) activity"/>
    <property type="evidence" value="ECO:0007669"/>
    <property type="project" value="UniProtKB-EC"/>
</dbReference>
<dbReference type="CDD" id="cd06186">
    <property type="entry name" value="NOX_Duox_like_FAD_NADP"/>
    <property type="match status" value="1"/>
</dbReference>
<keyword evidence="5" id="KW-1003">Cell membrane</keyword>
<feature type="domain" description="FAD-binding FR-type" evidence="17">
    <location>
        <begin position="420"/>
        <end position="525"/>
    </location>
</feature>
<dbReference type="InterPro" id="IPR013121">
    <property type="entry name" value="Fe_red_NAD-bd_6"/>
</dbReference>
<dbReference type="PANTHER" id="PTHR32361">
    <property type="entry name" value="FERRIC/CUPRIC REDUCTASE TRANSMEMBRANE COMPONENT"/>
    <property type="match status" value="1"/>
</dbReference>
<evidence type="ECO:0000313" key="18">
    <source>
        <dbReference type="EMBL" id="RCK60570.1"/>
    </source>
</evidence>
<keyword evidence="7 16" id="KW-0812">Transmembrane</keyword>
<keyword evidence="10 16" id="KW-1133">Transmembrane helix</keyword>
<evidence type="ECO:0000256" key="11">
    <source>
        <dbReference type="ARBA" id="ARBA00023002"/>
    </source>
</evidence>
<name>A0A367Y4P6_9ASCO</name>
<evidence type="ECO:0000256" key="13">
    <source>
        <dbReference type="ARBA" id="ARBA00023136"/>
    </source>
</evidence>
<comment type="subcellular location">
    <subcellularLocation>
        <location evidence="1">Cell membrane</location>
        <topology evidence="1">Multi-pass membrane protein</topology>
    </subcellularLocation>
</comment>
<comment type="similarity">
    <text evidence="2">Belongs to the ferric reductase (FRE) family.</text>
</comment>
<dbReference type="EC" id="1.16.1.9" evidence="3"/>
<keyword evidence="6" id="KW-0285">Flavoprotein</keyword>
<dbReference type="PROSITE" id="PS51384">
    <property type="entry name" value="FAD_FR"/>
    <property type="match status" value="1"/>
</dbReference>
<dbReference type="Pfam" id="PF01794">
    <property type="entry name" value="Ferric_reduct"/>
    <property type="match status" value="1"/>
</dbReference>
<evidence type="ECO:0000259" key="17">
    <source>
        <dbReference type="PROSITE" id="PS51384"/>
    </source>
</evidence>
<dbReference type="InterPro" id="IPR017927">
    <property type="entry name" value="FAD-bd_FR_type"/>
</dbReference>